<evidence type="ECO:0008006" key="3">
    <source>
        <dbReference type="Google" id="ProtNLM"/>
    </source>
</evidence>
<gene>
    <name evidence="1" type="ORF">DP120_05120</name>
</gene>
<name>A0A365L2S0_9BACL</name>
<dbReference type="Pfam" id="PF14275">
    <property type="entry name" value="DUF4362"/>
    <property type="match status" value="1"/>
</dbReference>
<sequence length="146" mass="16164">MFLIGCQQSTGADTTTIAVDNPESPYPREEAIENGDVVDIFGEITNLDKFEEFIENFEAGIEDEIRITLYTVEGDPVFYNLNFDGDKINYTYDDSQDGYAGADRGAQSTSCSEITSENTDEGTMYSLKECSSSDVGSTFYFLIPKS</sequence>
<comment type="caution">
    <text evidence="1">The sequence shown here is derived from an EMBL/GenBank/DDBJ whole genome shotgun (WGS) entry which is preliminary data.</text>
</comment>
<reference evidence="1 2" key="1">
    <citation type="submission" date="2018-06" db="EMBL/GenBank/DDBJ databases">
        <title>The draft genome sequences of strains SCU63 and S1.</title>
        <authorList>
            <person name="Gan L."/>
        </authorList>
    </citation>
    <scope>NUCLEOTIDE SEQUENCE [LARGE SCALE GENOMIC DNA]</scope>
    <source>
        <strain evidence="1 2">SCU63</strain>
    </source>
</reference>
<proteinExistence type="predicted"/>
<dbReference type="EMBL" id="QLZR01000002">
    <property type="protein sequence ID" value="RAZ79684.1"/>
    <property type="molecule type" value="Genomic_DNA"/>
</dbReference>
<protein>
    <recommendedName>
        <fullName evidence="3">DUF4362 domain-containing protein</fullName>
    </recommendedName>
</protein>
<dbReference type="AlphaFoldDB" id="A0A365L2S0"/>
<evidence type="ECO:0000313" key="1">
    <source>
        <dbReference type="EMBL" id="RAZ79684.1"/>
    </source>
</evidence>
<dbReference type="Proteomes" id="UP000251002">
    <property type="component" value="Unassembled WGS sequence"/>
</dbReference>
<organism evidence="1 2">
    <name type="scientific">Planococcus halotolerans</name>
    <dbReference type="NCBI Taxonomy" id="2233542"/>
    <lineage>
        <taxon>Bacteria</taxon>
        <taxon>Bacillati</taxon>
        <taxon>Bacillota</taxon>
        <taxon>Bacilli</taxon>
        <taxon>Bacillales</taxon>
        <taxon>Caryophanaceae</taxon>
        <taxon>Planococcus</taxon>
    </lineage>
</organism>
<dbReference type="InterPro" id="IPR025372">
    <property type="entry name" value="DUF4362"/>
</dbReference>
<evidence type="ECO:0000313" key="2">
    <source>
        <dbReference type="Proteomes" id="UP000251002"/>
    </source>
</evidence>
<accession>A0A365L2S0</accession>
<keyword evidence="2" id="KW-1185">Reference proteome</keyword>